<dbReference type="Proteomes" id="UP001234178">
    <property type="component" value="Unassembled WGS sequence"/>
</dbReference>
<name>A0ABR0AVY2_9CRUS</name>
<sequence length="135" mass="14961">MESSQKKLLRRVEPPATIPSSMTDARFVQSLLLATPLYFYYPHLTPPGFFSSLLKGLVQMRHATEEQNVAVEHGIDLTNTRQVTSRIGPGKRRSVCDGAARTANKKSKDRMGPSPKRNNSLEQSPQCLATPPLTL</sequence>
<organism evidence="2 3">
    <name type="scientific">Daphnia magna</name>
    <dbReference type="NCBI Taxonomy" id="35525"/>
    <lineage>
        <taxon>Eukaryota</taxon>
        <taxon>Metazoa</taxon>
        <taxon>Ecdysozoa</taxon>
        <taxon>Arthropoda</taxon>
        <taxon>Crustacea</taxon>
        <taxon>Branchiopoda</taxon>
        <taxon>Diplostraca</taxon>
        <taxon>Cladocera</taxon>
        <taxon>Anomopoda</taxon>
        <taxon>Daphniidae</taxon>
        <taxon>Daphnia</taxon>
    </lineage>
</organism>
<evidence type="ECO:0000313" key="3">
    <source>
        <dbReference type="Proteomes" id="UP001234178"/>
    </source>
</evidence>
<evidence type="ECO:0000256" key="1">
    <source>
        <dbReference type="SAM" id="MobiDB-lite"/>
    </source>
</evidence>
<reference evidence="2 3" key="1">
    <citation type="journal article" date="2023" name="Nucleic Acids Res.">
        <title>The hologenome of Daphnia magna reveals possible DNA methylation and microbiome-mediated evolution of the host genome.</title>
        <authorList>
            <person name="Chaturvedi A."/>
            <person name="Li X."/>
            <person name="Dhandapani V."/>
            <person name="Marshall H."/>
            <person name="Kissane S."/>
            <person name="Cuenca-Cambronero M."/>
            <person name="Asole G."/>
            <person name="Calvet F."/>
            <person name="Ruiz-Romero M."/>
            <person name="Marangio P."/>
            <person name="Guigo R."/>
            <person name="Rago D."/>
            <person name="Mirbahai L."/>
            <person name="Eastwood N."/>
            <person name="Colbourne J.K."/>
            <person name="Zhou J."/>
            <person name="Mallon E."/>
            <person name="Orsini L."/>
        </authorList>
    </citation>
    <scope>NUCLEOTIDE SEQUENCE [LARGE SCALE GENOMIC DNA]</scope>
    <source>
        <strain evidence="2">LRV0_1</strain>
    </source>
</reference>
<protein>
    <submittedName>
        <fullName evidence="2">Uncharacterized protein</fullName>
    </submittedName>
</protein>
<dbReference type="EMBL" id="JAOYFB010000039">
    <property type="protein sequence ID" value="KAK4029289.1"/>
    <property type="molecule type" value="Genomic_DNA"/>
</dbReference>
<evidence type="ECO:0000313" key="2">
    <source>
        <dbReference type="EMBL" id="KAK4029289.1"/>
    </source>
</evidence>
<feature type="compositionally biased region" description="Polar residues" evidence="1">
    <location>
        <begin position="116"/>
        <end position="127"/>
    </location>
</feature>
<comment type="caution">
    <text evidence="2">The sequence shown here is derived from an EMBL/GenBank/DDBJ whole genome shotgun (WGS) entry which is preliminary data.</text>
</comment>
<gene>
    <name evidence="2" type="ORF">OUZ56_022296</name>
</gene>
<feature type="region of interest" description="Disordered" evidence="1">
    <location>
        <begin position="82"/>
        <end position="135"/>
    </location>
</feature>
<accession>A0ABR0AVY2</accession>
<proteinExistence type="predicted"/>
<keyword evidence="3" id="KW-1185">Reference proteome</keyword>